<organism evidence="1">
    <name type="scientific">hydrocarbon metagenome</name>
    <dbReference type="NCBI Taxonomy" id="938273"/>
    <lineage>
        <taxon>unclassified sequences</taxon>
        <taxon>metagenomes</taxon>
        <taxon>ecological metagenomes</taxon>
    </lineage>
</organism>
<comment type="caution">
    <text evidence="1">The sequence shown here is derived from an EMBL/GenBank/DDBJ whole genome shotgun (WGS) entry which is preliminary data.</text>
</comment>
<proteinExistence type="predicted"/>
<dbReference type="InterPro" id="IPR044878">
    <property type="entry name" value="UbiA_sf"/>
</dbReference>
<sequence length="87" mass="8884">MSDNSPGTGIAAKAKAVHDLVKPELPSAAGVCVVAGEVIASGSVPEASIGILGFLAGFFISGTAMITNDYFDLEVDRVNHPADKLIK</sequence>
<dbReference type="EMBL" id="LNQE01001515">
    <property type="protein sequence ID" value="KUG16079.1"/>
    <property type="molecule type" value="Genomic_DNA"/>
</dbReference>
<dbReference type="Gene3D" id="1.10.357.140">
    <property type="entry name" value="UbiA prenyltransferase"/>
    <property type="match status" value="1"/>
</dbReference>
<gene>
    <name evidence="1" type="ORF">ASZ90_014244</name>
</gene>
<dbReference type="AlphaFoldDB" id="A0A0W8F5C3"/>
<reference evidence="1" key="1">
    <citation type="journal article" date="2015" name="Proc. Natl. Acad. Sci. U.S.A.">
        <title>Networks of energetic and metabolic interactions define dynamics in microbial communities.</title>
        <authorList>
            <person name="Embree M."/>
            <person name="Liu J.K."/>
            <person name="Al-Bassam M.M."/>
            <person name="Zengler K."/>
        </authorList>
    </citation>
    <scope>NUCLEOTIDE SEQUENCE</scope>
</reference>
<name>A0A0W8F5C3_9ZZZZ</name>
<evidence type="ECO:0000313" key="1">
    <source>
        <dbReference type="EMBL" id="KUG16079.1"/>
    </source>
</evidence>
<accession>A0A0W8F5C3</accession>
<protein>
    <submittedName>
        <fullName evidence="1">Uncharacterized protein</fullName>
    </submittedName>
</protein>